<dbReference type="SUPFAM" id="SSF47203">
    <property type="entry name" value="Acyl-CoA dehydrogenase C-terminal domain-like"/>
    <property type="match status" value="1"/>
</dbReference>
<dbReference type="SUPFAM" id="SSF56645">
    <property type="entry name" value="Acyl-CoA dehydrogenase NM domain-like"/>
    <property type="match status" value="1"/>
</dbReference>
<dbReference type="GO" id="GO:0003995">
    <property type="term" value="F:acyl-CoA dehydrogenase activity"/>
    <property type="evidence" value="ECO:0007669"/>
    <property type="project" value="TreeGrafter"/>
</dbReference>
<evidence type="ECO:0000313" key="9">
    <source>
        <dbReference type="Proteomes" id="UP000216147"/>
    </source>
</evidence>
<comment type="similarity">
    <text evidence="2">Belongs to the acyl-CoA dehydrogenase family.</text>
</comment>
<dbReference type="EMBL" id="NCEQ01000005">
    <property type="protein sequence ID" value="OYX57661.1"/>
    <property type="molecule type" value="Genomic_DNA"/>
</dbReference>
<dbReference type="InterPro" id="IPR036250">
    <property type="entry name" value="AcylCo_DH-like_C"/>
</dbReference>
<protein>
    <recommendedName>
        <fullName evidence="10">Acyl-CoA dehydrogenase</fullName>
    </recommendedName>
</protein>
<keyword evidence="4" id="KW-0274">FAD</keyword>
<dbReference type="InterPro" id="IPR009100">
    <property type="entry name" value="AcylCoA_DH/oxidase_NM_dom_sf"/>
</dbReference>
<dbReference type="Pfam" id="PF02771">
    <property type="entry name" value="Acyl-CoA_dh_N"/>
    <property type="match status" value="1"/>
</dbReference>
<evidence type="ECO:0000313" key="8">
    <source>
        <dbReference type="EMBL" id="OYX57661.1"/>
    </source>
</evidence>
<comment type="caution">
    <text evidence="8">The sequence shown here is derived from an EMBL/GenBank/DDBJ whole genome shotgun (WGS) entry which is preliminary data.</text>
</comment>
<dbReference type="Gene3D" id="1.20.140.10">
    <property type="entry name" value="Butyryl-CoA Dehydrogenase, subunit A, domain 3"/>
    <property type="match status" value="1"/>
</dbReference>
<comment type="cofactor">
    <cofactor evidence="1">
        <name>FAD</name>
        <dbReference type="ChEBI" id="CHEBI:57692"/>
    </cofactor>
</comment>
<dbReference type="Proteomes" id="UP000216147">
    <property type="component" value="Unassembled WGS sequence"/>
</dbReference>
<sequence length="338" mass="34790">MRPLLQETVERLLADAVTPDLLRAAETGVWPADLWAEIEALGLPLAAVSEDLGGTGASWTDIFVVIRACGAAAAPVPLPEAILANSLLASAGLEPPESGVIVFAAGSADAPIAEVPWGRHAQWLALHDAVAGRIALHSLDGAHITTDTNVAGEPRDTITLATGSLIKETATSAATDTVLLAGAMLRSAQMAGALGRLTEINADYANERIQFGRPIGKFQAVQQQLAVLATQAAAAVAAAEAAFLLASPSAEFVTTSSAKAVAGEAAGKGAAIAHAVFGAIGFTHDHSLHFLTRRLWAWRAEYGSDAFWAERLGQAIATAGDDGLWPLVTGAFAETSNP</sequence>
<feature type="domain" description="Acyl-CoA dehydrogenase/oxidase N-terminal" evidence="7">
    <location>
        <begin position="5"/>
        <end position="81"/>
    </location>
</feature>
<dbReference type="InterPro" id="IPR009075">
    <property type="entry name" value="AcylCo_DH/oxidase_C"/>
</dbReference>
<gene>
    <name evidence="8" type="ORF">B7Y86_05890</name>
</gene>
<evidence type="ECO:0000256" key="4">
    <source>
        <dbReference type="ARBA" id="ARBA00022827"/>
    </source>
</evidence>
<keyword evidence="3" id="KW-0285">Flavoprotein</keyword>
<evidence type="ECO:0000256" key="5">
    <source>
        <dbReference type="ARBA" id="ARBA00023002"/>
    </source>
</evidence>
<keyword evidence="5" id="KW-0560">Oxidoreductase</keyword>
<dbReference type="Gene3D" id="1.10.540.10">
    <property type="entry name" value="Acyl-CoA dehydrogenase/oxidase, N-terminal domain"/>
    <property type="match status" value="1"/>
</dbReference>
<feature type="domain" description="Acyl-CoA dehydrogenase/oxidase C-terminal" evidence="6">
    <location>
        <begin position="179"/>
        <end position="307"/>
    </location>
</feature>
<dbReference type="PANTHER" id="PTHR43884">
    <property type="entry name" value="ACYL-COA DEHYDROGENASE"/>
    <property type="match status" value="1"/>
</dbReference>
<dbReference type="PANTHER" id="PTHR43884:SF20">
    <property type="entry name" value="ACYL-COA DEHYDROGENASE FADE28"/>
    <property type="match status" value="1"/>
</dbReference>
<dbReference type="InterPro" id="IPR037069">
    <property type="entry name" value="AcylCoA_DH/ox_N_sf"/>
</dbReference>
<evidence type="ECO:0000256" key="1">
    <source>
        <dbReference type="ARBA" id="ARBA00001974"/>
    </source>
</evidence>
<organism evidence="8 9">
    <name type="scientific">Brevundimonas subvibrioides</name>
    <dbReference type="NCBI Taxonomy" id="74313"/>
    <lineage>
        <taxon>Bacteria</taxon>
        <taxon>Pseudomonadati</taxon>
        <taxon>Pseudomonadota</taxon>
        <taxon>Alphaproteobacteria</taxon>
        <taxon>Caulobacterales</taxon>
        <taxon>Caulobacteraceae</taxon>
        <taxon>Brevundimonas</taxon>
    </lineage>
</organism>
<dbReference type="InterPro" id="IPR013786">
    <property type="entry name" value="AcylCoA_DH/ox_N"/>
</dbReference>
<evidence type="ECO:0000259" key="7">
    <source>
        <dbReference type="Pfam" id="PF02771"/>
    </source>
</evidence>
<accession>A0A258HKZ8</accession>
<evidence type="ECO:0000256" key="2">
    <source>
        <dbReference type="ARBA" id="ARBA00009347"/>
    </source>
</evidence>
<evidence type="ECO:0000256" key="3">
    <source>
        <dbReference type="ARBA" id="ARBA00022630"/>
    </source>
</evidence>
<reference evidence="8 9" key="1">
    <citation type="submission" date="2017-03" db="EMBL/GenBank/DDBJ databases">
        <title>Lifting the veil on microbial sulfur biogeochemistry in mining wastewaters.</title>
        <authorList>
            <person name="Kantor R.S."/>
            <person name="Colenbrander Nelson T."/>
            <person name="Marshall S."/>
            <person name="Bennett D."/>
            <person name="Apte S."/>
            <person name="Camacho D."/>
            <person name="Thomas B.C."/>
            <person name="Warren L.A."/>
            <person name="Banfield J.F."/>
        </authorList>
    </citation>
    <scope>NUCLEOTIDE SEQUENCE [LARGE SCALE GENOMIC DNA]</scope>
    <source>
        <strain evidence="8">32-68-21</strain>
    </source>
</reference>
<evidence type="ECO:0008006" key="10">
    <source>
        <dbReference type="Google" id="ProtNLM"/>
    </source>
</evidence>
<dbReference type="AlphaFoldDB" id="A0A258HKZ8"/>
<name>A0A258HKZ8_9CAUL</name>
<dbReference type="GO" id="GO:0050660">
    <property type="term" value="F:flavin adenine dinucleotide binding"/>
    <property type="evidence" value="ECO:0007669"/>
    <property type="project" value="InterPro"/>
</dbReference>
<dbReference type="Pfam" id="PF00441">
    <property type="entry name" value="Acyl-CoA_dh_1"/>
    <property type="match status" value="1"/>
</dbReference>
<proteinExistence type="inferred from homology"/>
<evidence type="ECO:0000259" key="6">
    <source>
        <dbReference type="Pfam" id="PF00441"/>
    </source>
</evidence>